<dbReference type="PANTHER" id="PTHR13857">
    <property type="entry name" value="MRNA EDITING ENZYME"/>
    <property type="match status" value="1"/>
</dbReference>
<dbReference type="GO" id="GO:0003723">
    <property type="term" value="F:RNA binding"/>
    <property type="evidence" value="ECO:0007669"/>
    <property type="project" value="TreeGrafter"/>
</dbReference>
<dbReference type="GO" id="GO:0005634">
    <property type="term" value="C:nucleus"/>
    <property type="evidence" value="ECO:0007669"/>
    <property type="project" value="TreeGrafter"/>
</dbReference>
<evidence type="ECO:0000256" key="2">
    <source>
        <dbReference type="ARBA" id="ARBA00022801"/>
    </source>
</evidence>
<comment type="caution">
    <text evidence="3">The sequence shown here is derived from an EMBL/GenBank/DDBJ whole genome shotgun (WGS) entry which is preliminary data.</text>
</comment>
<keyword evidence="2" id="KW-0378">Hydrolase</keyword>
<reference evidence="3 4" key="1">
    <citation type="submission" date="2022-05" db="EMBL/GenBank/DDBJ databases">
        <authorList>
            <consortium name="Genoscope - CEA"/>
            <person name="William W."/>
        </authorList>
    </citation>
    <scope>NUCLEOTIDE SEQUENCE [LARGE SCALE GENOMIC DNA]</scope>
</reference>
<dbReference type="Proteomes" id="UP001159428">
    <property type="component" value="Unassembled WGS sequence"/>
</dbReference>
<dbReference type="Pfam" id="PF18750">
    <property type="entry name" value="SNAD4"/>
    <property type="match status" value="1"/>
</dbReference>
<dbReference type="GO" id="GO:0046872">
    <property type="term" value="F:metal ion binding"/>
    <property type="evidence" value="ECO:0007669"/>
    <property type="project" value="UniProtKB-KW"/>
</dbReference>
<sequence length="147" mass="17183">MLNDDGFLKAVAHNSNIEVILTLNYSPCSECAKILKTFYESRKKKITKFIIQFSYLYYIKNEKNQNGLRNLNEAGVTLQAMNPNSWRELEVGIDLDDMERNDRGKITERDKKTAYQLRSVLSLYKKEQVQDTSVDELSSRFNQLIKF</sequence>
<evidence type="ECO:0000313" key="3">
    <source>
        <dbReference type="EMBL" id="CAH3155194.1"/>
    </source>
</evidence>
<dbReference type="PANTHER" id="PTHR13857:SF42">
    <property type="entry name" value="SINGLE-STRANDED DNA CYTOSINE DEAMINASE-LIKE"/>
    <property type="match status" value="1"/>
</dbReference>
<organism evidence="3 4">
    <name type="scientific">Pocillopora meandrina</name>
    <dbReference type="NCBI Taxonomy" id="46732"/>
    <lineage>
        <taxon>Eukaryota</taxon>
        <taxon>Metazoa</taxon>
        <taxon>Cnidaria</taxon>
        <taxon>Anthozoa</taxon>
        <taxon>Hexacorallia</taxon>
        <taxon>Scleractinia</taxon>
        <taxon>Astrocoeniina</taxon>
        <taxon>Pocilloporidae</taxon>
        <taxon>Pocillopora</taxon>
    </lineage>
</organism>
<dbReference type="GO" id="GO:0005737">
    <property type="term" value="C:cytoplasm"/>
    <property type="evidence" value="ECO:0007669"/>
    <property type="project" value="TreeGrafter"/>
</dbReference>
<name>A0AAU9XR26_9CNID</name>
<gene>
    <name evidence="3" type="ORF">PMEA_00027855</name>
</gene>
<dbReference type="Gene3D" id="3.40.140.10">
    <property type="entry name" value="Cytidine Deaminase, domain 2"/>
    <property type="match status" value="1"/>
</dbReference>
<protein>
    <recommendedName>
        <fullName evidence="5">CMP/dCMP-type deaminase domain-containing protein</fullName>
    </recommendedName>
</protein>
<dbReference type="AlphaFoldDB" id="A0AAU9XR26"/>
<evidence type="ECO:0008006" key="5">
    <source>
        <dbReference type="Google" id="ProtNLM"/>
    </source>
</evidence>
<dbReference type="GO" id="GO:0004126">
    <property type="term" value="F:cytidine deaminase activity"/>
    <property type="evidence" value="ECO:0007669"/>
    <property type="project" value="TreeGrafter"/>
</dbReference>
<keyword evidence="1" id="KW-0479">Metal-binding</keyword>
<dbReference type="EMBL" id="CALNXJ010000057">
    <property type="protein sequence ID" value="CAH3155194.1"/>
    <property type="molecule type" value="Genomic_DNA"/>
</dbReference>
<evidence type="ECO:0000256" key="1">
    <source>
        <dbReference type="ARBA" id="ARBA00022723"/>
    </source>
</evidence>
<accession>A0AAU9XR26</accession>
<proteinExistence type="predicted"/>
<evidence type="ECO:0000313" key="4">
    <source>
        <dbReference type="Proteomes" id="UP001159428"/>
    </source>
</evidence>
<dbReference type="InterPro" id="IPR050610">
    <property type="entry name" value="APOBEC_Cyt_Deaminase"/>
</dbReference>
<dbReference type="GO" id="GO:0016554">
    <property type="term" value="P:cytidine to uridine editing"/>
    <property type="evidence" value="ECO:0007669"/>
    <property type="project" value="TreeGrafter"/>
</dbReference>
<keyword evidence="4" id="KW-1185">Reference proteome</keyword>